<dbReference type="EMBL" id="FNUY01000009">
    <property type="protein sequence ID" value="SEG68990.1"/>
    <property type="molecule type" value="Genomic_DNA"/>
</dbReference>
<evidence type="ECO:0000256" key="1">
    <source>
        <dbReference type="ARBA" id="ARBA00004418"/>
    </source>
</evidence>
<comment type="subcellular location">
    <subcellularLocation>
        <location evidence="1">Periplasm</location>
    </subcellularLocation>
</comment>
<comment type="similarity">
    <text evidence="2">Belongs to the bacterial solute-binding protein 2 family.</text>
</comment>
<protein>
    <submittedName>
        <fullName evidence="4">Monosaccharide ABC transporter substrate-binding protein, CUT2 family</fullName>
    </submittedName>
</protein>
<dbReference type="InterPro" id="IPR028082">
    <property type="entry name" value="Peripla_BP_I"/>
</dbReference>
<dbReference type="RefSeq" id="WP_103874360.1">
    <property type="nucleotide sequence ID" value="NZ_FNUY01000009.1"/>
</dbReference>
<gene>
    <name evidence="4" type="ORF">SAMN04488115_109105</name>
</gene>
<reference evidence="4 5" key="1">
    <citation type="submission" date="2016-10" db="EMBL/GenBank/DDBJ databases">
        <authorList>
            <person name="de Groot N.N."/>
        </authorList>
    </citation>
    <scope>NUCLEOTIDE SEQUENCE [LARGE SCALE GENOMIC DNA]</scope>
    <source>
        <strain evidence="4 5">DSM 26656</strain>
    </source>
</reference>
<dbReference type="GO" id="GO:0030246">
    <property type="term" value="F:carbohydrate binding"/>
    <property type="evidence" value="ECO:0007669"/>
    <property type="project" value="TreeGrafter"/>
</dbReference>
<evidence type="ECO:0000259" key="3">
    <source>
        <dbReference type="Pfam" id="PF13407"/>
    </source>
</evidence>
<sequence>MKTLTLGVAALALLAVGGEAQSQGKKYVFALVPKNMNNPFFDQARDGCKKAEKELNGAIECLYIGPGEHGGGDEQVQVINDLIAKKVDGIAVSPSNAAAMGKALEGAKKAGIPVLTWDSDLLAKDKGLRAAYVGTYNYDIGVNLAKLVQQIKPKGGTICIQSGGAAAANHNERMQGIRDTLAGAKSASAPGAKLTGQHGWTEAAGCPLYTNDDFPLSVQQMEDTLGKNPKLDAFVPTGGFPQFIPQAYRKVAEKYKARIDDGSLALVVADTLPVQMDLLKAGLSKGQVGQRPFEMGYKTMFFLKEMKDGKPAPKDPTYTGLDVCTPQTAATCVGAGS</sequence>
<feature type="domain" description="Periplasmic binding protein" evidence="3">
    <location>
        <begin position="29"/>
        <end position="310"/>
    </location>
</feature>
<dbReference type="GO" id="GO:0030288">
    <property type="term" value="C:outer membrane-bounded periplasmic space"/>
    <property type="evidence" value="ECO:0007669"/>
    <property type="project" value="TreeGrafter"/>
</dbReference>
<evidence type="ECO:0000256" key="2">
    <source>
        <dbReference type="ARBA" id="ARBA00007639"/>
    </source>
</evidence>
<evidence type="ECO:0000313" key="4">
    <source>
        <dbReference type="EMBL" id="SEG68990.1"/>
    </source>
</evidence>
<organism evidence="4 5">
    <name type="scientific">Bosea lathyri</name>
    <dbReference type="NCBI Taxonomy" id="1036778"/>
    <lineage>
        <taxon>Bacteria</taxon>
        <taxon>Pseudomonadati</taxon>
        <taxon>Pseudomonadota</taxon>
        <taxon>Alphaproteobacteria</taxon>
        <taxon>Hyphomicrobiales</taxon>
        <taxon>Boseaceae</taxon>
        <taxon>Bosea</taxon>
    </lineage>
</organism>
<dbReference type="CDD" id="cd06314">
    <property type="entry name" value="PBP1_tmGBP"/>
    <property type="match status" value="1"/>
</dbReference>
<dbReference type="Pfam" id="PF13407">
    <property type="entry name" value="Peripla_BP_4"/>
    <property type="match status" value="1"/>
</dbReference>
<dbReference type="AlphaFoldDB" id="A0A1H6C7L7"/>
<dbReference type="PANTHER" id="PTHR30036:SF7">
    <property type="entry name" value="ABC TRANSPORTER PERIPLASMIC-BINDING PROTEIN YPHF"/>
    <property type="match status" value="1"/>
</dbReference>
<keyword evidence="5" id="KW-1185">Reference proteome</keyword>
<dbReference type="InterPro" id="IPR050555">
    <property type="entry name" value="Bact_Solute-Bind_Prot2"/>
</dbReference>
<evidence type="ECO:0000313" key="5">
    <source>
        <dbReference type="Proteomes" id="UP000236743"/>
    </source>
</evidence>
<accession>A0A1H6C7L7</accession>
<dbReference type="Gene3D" id="3.40.50.2300">
    <property type="match status" value="2"/>
</dbReference>
<name>A0A1H6C7L7_9HYPH</name>
<dbReference type="Proteomes" id="UP000236743">
    <property type="component" value="Unassembled WGS sequence"/>
</dbReference>
<dbReference type="SUPFAM" id="SSF53822">
    <property type="entry name" value="Periplasmic binding protein-like I"/>
    <property type="match status" value="1"/>
</dbReference>
<proteinExistence type="inferred from homology"/>
<dbReference type="PANTHER" id="PTHR30036">
    <property type="entry name" value="D-XYLOSE-BINDING PERIPLASMIC PROTEIN"/>
    <property type="match status" value="1"/>
</dbReference>
<dbReference type="OrthoDB" id="3189720at2"/>
<dbReference type="InterPro" id="IPR025997">
    <property type="entry name" value="SBP_2_dom"/>
</dbReference>